<keyword evidence="2" id="KW-1185">Reference proteome</keyword>
<dbReference type="GeneID" id="17279782"/>
<dbReference type="HOGENOM" id="CLU_2627135_0_0_1"/>
<name>A0A0D3KFH6_EMIH1</name>
<protein>
    <submittedName>
        <fullName evidence="1">Uncharacterized protein</fullName>
    </submittedName>
</protein>
<accession>A0A0D3KFH6</accession>
<dbReference type="RefSeq" id="XP_005786940.1">
    <property type="nucleotide sequence ID" value="XM_005786883.1"/>
</dbReference>
<reference evidence="1" key="2">
    <citation type="submission" date="2024-10" db="UniProtKB">
        <authorList>
            <consortium name="EnsemblProtists"/>
        </authorList>
    </citation>
    <scope>IDENTIFICATION</scope>
</reference>
<dbReference type="Proteomes" id="UP000013827">
    <property type="component" value="Unassembled WGS sequence"/>
</dbReference>
<dbReference type="PaxDb" id="2903-EOD34511"/>
<evidence type="ECO:0000313" key="2">
    <source>
        <dbReference type="Proteomes" id="UP000013827"/>
    </source>
</evidence>
<sequence>MTSFGMEAMDAESLLPCTCVDFRPSVAGVLGSALSRFIDGKRETADHGQRLTASVGEHSSSLLLTLVASSLQTQPAPL</sequence>
<dbReference type="AlphaFoldDB" id="A0A0D3KFH6"/>
<proteinExistence type="predicted"/>
<dbReference type="EnsemblProtists" id="EOD34511">
    <property type="protein sequence ID" value="EOD34511"/>
    <property type="gene ID" value="EMIHUDRAFT_252880"/>
</dbReference>
<dbReference type="KEGG" id="ehx:EMIHUDRAFT_252880"/>
<evidence type="ECO:0000313" key="1">
    <source>
        <dbReference type="EnsemblProtists" id="EOD34511"/>
    </source>
</evidence>
<organism evidence="1 2">
    <name type="scientific">Emiliania huxleyi (strain CCMP1516)</name>
    <dbReference type="NCBI Taxonomy" id="280463"/>
    <lineage>
        <taxon>Eukaryota</taxon>
        <taxon>Haptista</taxon>
        <taxon>Haptophyta</taxon>
        <taxon>Prymnesiophyceae</taxon>
        <taxon>Isochrysidales</taxon>
        <taxon>Noelaerhabdaceae</taxon>
        <taxon>Emiliania</taxon>
    </lineage>
</organism>
<reference evidence="2" key="1">
    <citation type="journal article" date="2013" name="Nature">
        <title>Pan genome of the phytoplankton Emiliania underpins its global distribution.</title>
        <authorList>
            <person name="Read B.A."/>
            <person name="Kegel J."/>
            <person name="Klute M.J."/>
            <person name="Kuo A."/>
            <person name="Lefebvre S.C."/>
            <person name="Maumus F."/>
            <person name="Mayer C."/>
            <person name="Miller J."/>
            <person name="Monier A."/>
            <person name="Salamov A."/>
            <person name="Young J."/>
            <person name="Aguilar M."/>
            <person name="Claverie J.M."/>
            <person name="Frickenhaus S."/>
            <person name="Gonzalez K."/>
            <person name="Herman E.K."/>
            <person name="Lin Y.C."/>
            <person name="Napier J."/>
            <person name="Ogata H."/>
            <person name="Sarno A.F."/>
            <person name="Shmutz J."/>
            <person name="Schroeder D."/>
            <person name="de Vargas C."/>
            <person name="Verret F."/>
            <person name="von Dassow P."/>
            <person name="Valentin K."/>
            <person name="Van de Peer Y."/>
            <person name="Wheeler G."/>
            <person name="Dacks J.B."/>
            <person name="Delwiche C.F."/>
            <person name="Dyhrman S.T."/>
            <person name="Glockner G."/>
            <person name="John U."/>
            <person name="Richards T."/>
            <person name="Worden A.Z."/>
            <person name="Zhang X."/>
            <person name="Grigoriev I.V."/>
            <person name="Allen A.E."/>
            <person name="Bidle K."/>
            <person name="Borodovsky M."/>
            <person name="Bowler C."/>
            <person name="Brownlee C."/>
            <person name="Cock J.M."/>
            <person name="Elias M."/>
            <person name="Gladyshev V.N."/>
            <person name="Groth M."/>
            <person name="Guda C."/>
            <person name="Hadaegh A."/>
            <person name="Iglesias-Rodriguez M.D."/>
            <person name="Jenkins J."/>
            <person name="Jones B.M."/>
            <person name="Lawson T."/>
            <person name="Leese F."/>
            <person name="Lindquist E."/>
            <person name="Lobanov A."/>
            <person name="Lomsadze A."/>
            <person name="Malik S.B."/>
            <person name="Marsh M.E."/>
            <person name="Mackinder L."/>
            <person name="Mock T."/>
            <person name="Mueller-Roeber B."/>
            <person name="Pagarete A."/>
            <person name="Parker M."/>
            <person name="Probert I."/>
            <person name="Quesneville H."/>
            <person name="Raines C."/>
            <person name="Rensing S.A."/>
            <person name="Riano-Pachon D.M."/>
            <person name="Richier S."/>
            <person name="Rokitta S."/>
            <person name="Shiraiwa Y."/>
            <person name="Soanes D.M."/>
            <person name="van der Giezen M."/>
            <person name="Wahlund T.M."/>
            <person name="Williams B."/>
            <person name="Wilson W."/>
            <person name="Wolfe G."/>
            <person name="Wurch L.L."/>
        </authorList>
    </citation>
    <scope>NUCLEOTIDE SEQUENCE</scope>
</reference>